<evidence type="ECO:0000256" key="1">
    <source>
        <dbReference type="SAM" id="MobiDB-lite"/>
    </source>
</evidence>
<feature type="compositionally biased region" description="Low complexity" evidence="1">
    <location>
        <begin position="30"/>
        <end position="44"/>
    </location>
</feature>
<proteinExistence type="predicted"/>
<dbReference type="WBParaSite" id="SRDH1_63610.1">
    <property type="protein sequence ID" value="SRDH1_63610.1"/>
    <property type="gene ID" value="SRDH1_63610"/>
</dbReference>
<evidence type="ECO:0000259" key="2">
    <source>
        <dbReference type="PROSITE" id="PS51886"/>
    </source>
</evidence>
<protein>
    <recommendedName>
        <fullName evidence="2">TLDc domain-containing protein</fullName>
    </recommendedName>
</protein>
<feature type="domain" description="TLDc" evidence="2">
    <location>
        <begin position="291"/>
        <end position="466"/>
    </location>
</feature>
<dbReference type="InterPro" id="IPR006571">
    <property type="entry name" value="TLDc_dom"/>
</dbReference>
<reference evidence="3" key="1">
    <citation type="submission" date="2022-06" db="EMBL/GenBank/DDBJ databases">
        <authorList>
            <person name="Berger JAMES D."/>
            <person name="Berger JAMES D."/>
        </authorList>
    </citation>
    <scope>NUCLEOTIDE SEQUENCE [LARGE SCALE GENOMIC DNA]</scope>
</reference>
<dbReference type="Pfam" id="PF07534">
    <property type="entry name" value="TLD"/>
    <property type="match status" value="1"/>
</dbReference>
<reference evidence="4" key="2">
    <citation type="submission" date="2023-11" db="UniProtKB">
        <authorList>
            <consortium name="WormBaseParasite"/>
        </authorList>
    </citation>
    <scope>IDENTIFICATION</scope>
</reference>
<dbReference type="AlphaFoldDB" id="A0AA85FS68"/>
<keyword evidence="3" id="KW-1185">Reference proteome</keyword>
<accession>A0AA85FS68</accession>
<sequence>MDIRLVHDLASVGSIQRQGLTSFPSQSWMSSNINTTNNRANNNDDNNKDHSNTPSQLANDLPYTEVRQLSCSKQARITYEEYLANLCDNQSNVIHKSFRRTSCTLSLSIMGGTNSRIETNRNPVKTYTGFEDHDNEQVISKESFRNKFDFCLYYLADLLWGNFADDRNSNDEFMVLKKYQSIIECLSSAQEKLEVFLSLFKLRVLSESDVKALFRWFLLGRDLKPDMWQLIFTSILSSDENGIYKHDTIVSCLNRLCPDICNDLVNILLQLLNDNHSFNLTDFNPYTLSGTILTSDLQWLFSTFLTYPYKRAPKTCLLQTIPLECEQLSHLHCLYDSTNHGMSLTRLLELVFDYNGPMIVFLKAKEFLFCLLSDQGLKESLKTFGKEYSFLYQIQPKFIRLVSGKLGTDSGIIYANFSTKTSKRGLLVGHQPLISPVIEINEDFTELKYNSGLSIRLNAIEVWAAGSSDHMSKLEDQKKWESDQVAKAKERKLKNETWQDSADRFLLELDGKRVRHSDEIEPP</sequence>
<dbReference type="PROSITE" id="PS51886">
    <property type="entry name" value="TLDC"/>
    <property type="match status" value="1"/>
</dbReference>
<evidence type="ECO:0000313" key="3">
    <source>
        <dbReference type="Proteomes" id="UP000050792"/>
    </source>
</evidence>
<dbReference type="Proteomes" id="UP000050792">
    <property type="component" value="Unassembled WGS sequence"/>
</dbReference>
<evidence type="ECO:0000313" key="4">
    <source>
        <dbReference type="WBParaSite" id="SRDH1_63610.1"/>
    </source>
</evidence>
<organism evidence="3 4">
    <name type="scientific">Schistosoma rodhaini</name>
    <dbReference type="NCBI Taxonomy" id="6188"/>
    <lineage>
        <taxon>Eukaryota</taxon>
        <taxon>Metazoa</taxon>
        <taxon>Spiralia</taxon>
        <taxon>Lophotrochozoa</taxon>
        <taxon>Platyhelminthes</taxon>
        <taxon>Trematoda</taxon>
        <taxon>Digenea</taxon>
        <taxon>Strigeidida</taxon>
        <taxon>Schistosomatoidea</taxon>
        <taxon>Schistosomatidae</taxon>
        <taxon>Schistosoma</taxon>
    </lineage>
</organism>
<name>A0AA85FS68_9TREM</name>
<feature type="region of interest" description="Disordered" evidence="1">
    <location>
        <begin position="26"/>
        <end position="58"/>
    </location>
</feature>
<dbReference type="SMART" id="SM00584">
    <property type="entry name" value="TLDc"/>
    <property type="match status" value="1"/>
</dbReference>